<keyword evidence="4" id="KW-0645">Protease</keyword>
<dbReference type="NCBIfam" id="TIGR00666">
    <property type="entry name" value="PBP4"/>
    <property type="match status" value="1"/>
</dbReference>
<keyword evidence="2" id="KW-0378">Hydrolase</keyword>
<comment type="similarity">
    <text evidence="1">Belongs to the peptidase S13 family.</text>
</comment>
<dbReference type="InterPro" id="IPR012338">
    <property type="entry name" value="Beta-lactam/transpept-like"/>
</dbReference>
<dbReference type="InterPro" id="IPR000667">
    <property type="entry name" value="Peptidase_S13"/>
</dbReference>
<name>A0A096BL14_9BACT</name>
<evidence type="ECO:0000256" key="3">
    <source>
        <dbReference type="SAM" id="SignalP"/>
    </source>
</evidence>
<gene>
    <name evidence="4" type="ORF">HMPREF2137_10355</name>
</gene>
<dbReference type="Proteomes" id="UP000029556">
    <property type="component" value="Unassembled WGS sequence"/>
</dbReference>
<feature type="signal peptide" evidence="3">
    <location>
        <begin position="1"/>
        <end position="21"/>
    </location>
</feature>
<dbReference type="GO" id="GO:0004185">
    <property type="term" value="F:serine-type carboxypeptidase activity"/>
    <property type="evidence" value="ECO:0007669"/>
    <property type="project" value="InterPro"/>
</dbReference>
<dbReference type="PANTHER" id="PTHR30023:SF0">
    <property type="entry name" value="PENICILLIN-SENSITIVE CARBOXYPEPTIDASE A"/>
    <property type="match status" value="1"/>
</dbReference>
<reference evidence="4 5" key="1">
    <citation type="submission" date="2014-07" db="EMBL/GenBank/DDBJ databases">
        <authorList>
            <person name="McCorrison J."/>
            <person name="Sanka R."/>
            <person name="Torralba M."/>
            <person name="Gillis M."/>
            <person name="Haft D.H."/>
            <person name="Methe B."/>
            <person name="Sutton G."/>
            <person name="Nelson K.E."/>
        </authorList>
    </citation>
    <scope>NUCLEOTIDE SEQUENCE [LARGE SCALE GENOMIC DNA]</scope>
    <source>
        <strain evidence="4 5">DNF00853</strain>
    </source>
</reference>
<dbReference type="GO" id="GO:0006508">
    <property type="term" value="P:proteolysis"/>
    <property type="evidence" value="ECO:0007669"/>
    <property type="project" value="InterPro"/>
</dbReference>
<organism evidence="4 5">
    <name type="scientific">Hoylesella buccalis DNF00853</name>
    <dbReference type="NCBI Taxonomy" id="1401074"/>
    <lineage>
        <taxon>Bacteria</taxon>
        <taxon>Pseudomonadati</taxon>
        <taxon>Bacteroidota</taxon>
        <taxon>Bacteroidia</taxon>
        <taxon>Bacteroidales</taxon>
        <taxon>Prevotellaceae</taxon>
        <taxon>Hoylesella</taxon>
    </lineage>
</organism>
<dbReference type="GO" id="GO:0000270">
    <property type="term" value="P:peptidoglycan metabolic process"/>
    <property type="evidence" value="ECO:0007669"/>
    <property type="project" value="TreeGrafter"/>
</dbReference>
<keyword evidence="4" id="KW-0121">Carboxypeptidase</keyword>
<dbReference type="Gene3D" id="3.50.80.20">
    <property type="entry name" value="D-Ala-D-Ala carboxypeptidase C, peptidase S13"/>
    <property type="match status" value="1"/>
</dbReference>
<evidence type="ECO:0000313" key="4">
    <source>
        <dbReference type="EMBL" id="KGF33814.1"/>
    </source>
</evidence>
<dbReference type="RefSeq" id="WP_023058002.1">
    <property type="nucleotide sequence ID" value="NZ_JRNN01000078.1"/>
</dbReference>
<dbReference type="Gene3D" id="3.40.710.10">
    <property type="entry name" value="DD-peptidase/beta-lactamase superfamily"/>
    <property type="match status" value="2"/>
</dbReference>
<dbReference type="AlphaFoldDB" id="A0A096BL14"/>
<evidence type="ECO:0000313" key="5">
    <source>
        <dbReference type="Proteomes" id="UP000029556"/>
    </source>
</evidence>
<dbReference type="OrthoDB" id="9802627at2"/>
<dbReference type="PRINTS" id="PR00922">
    <property type="entry name" value="DADACBPTASE3"/>
</dbReference>
<accession>A0A096BL14</accession>
<keyword evidence="3" id="KW-0732">Signal</keyword>
<dbReference type="SUPFAM" id="SSF56601">
    <property type="entry name" value="beta-lactamase/transpeptidase-like"/>
    <property type="match status" value="1"/>
</dbReference>
<evidence type="ECO:0000256" key="2">
    <source>
        <dbReference type="ARBA" id="ARBA00022801"/>
    </source>
</evidence>
<protein>
    <submittedName>
        <fullName evidence="4">D-alanyl-D-alanine carboxypeptidase</fullName>
    </submittedName>
</protein>
<proteinExistence type="inferred from homology"/>
<comment type="caution">
    <text evidence="4">The sequence shown here is derived from an EMBL/GenBank/DDBJ whole genome shotgun (WGS) entry which is preliminary data.</text>
</comment>
<dbReference type="EMBL" id="JRNN01000078">
    <property type="protein sequence ID" value="KGF33814.1"/>
    <property type="molecule type" value="Genomic_DNA"/>
</dbReference>
<feature type="chain" id="PRO_5001916347" evidence="3">
    <location>
        <begin position="22"/>
        <end position="420"/>
    </location>
</feature>
<evidence type="ECO:0000256" key="1">
    <source>
        <dbReference type="ARBA" id="ARBA00006096"/>
    </source>
</evidence>
<sequence>MNKLRFLSCLLVLGMYMPLQAQVVYEDIADNDSSEVTDVALMDTLSDDSVALPWPQNAQARIDKLLTHKMFETSQLGLMVYDLTADSVIYAHNERQLMRPASTMKVVTAITALDKLGGSYQFKTALYYTGTIQNRTLMGDLYCVGGFDPQFGRDDMRAFTDCMKTLGVDTIRGNLYADKSMKDLDVLGEGWCWDDDNPVLSPLVYRRKDHFMTEFEKELREAGIQVEAFSSVAKCPAEAIRICERTHSIDQILLPMMKKSDNLYAEALFYQLVSRENGRTVTAKEARSVVRRLINKVGLDASRYKIADGSGLSLYNYVSVELLVKLLKYGYQHQNIYNHLLPSMPTAGVDGTLKKRLRDTYTRGKVWAKTGTVTGVTSLAGYCEASNGHLLCFAIINQGVMYGKNGRAFQDRVCHALCLP</sequence>
<dbReference type="PANTHER" id="PTHR30023">
    <property type="entry name" value="D-ALANYL-D-ALANINE CARBOXYPEPTIDASE"/>
    <property type="match status" value="1"/>
</dbReference>
<dbReference type="Pfam" id="PF02113">
    <property type="entry name" value="Peptidase_S13"/>
    <property type="match status" value="2"/>
</dbReference>